<dbReference type="RefSeq" id="WP_316661687.1">
    <property type="nucleotide sequence ID" value="NZ_JAWHTF010000002.1"/>
</dbReference>
<name>A0ABU3U5T5_9FLAO</name>
<evidence type="ECO:0000256" key="1">
    <source>
        <dbReference type="SAM" id="Coils"/>
    </source>
</evidence>
<reference evidence="4 5" key="1">
    <citation type="submission" date="2023-10" db="EMBL/GenBank/DDBJ databases">
        <title>Marimonas sp. nov. isolated from tidal mud flat.</title>
        <authorList>
            <person name="Jaincy N.J."/>
            <person name="Srinivasan S."/>
            <person name="Lee S.-S."/>
        </authorList>
    </citation>
    <scope>NUCLEOTIDE SEQUENCE [LARGE SCALE GENOMIC DNA]</scope>
    <source>
        <strain evidence="4 5">MJ-SS3</strain>
    </source>
</reference>
<organism evidence="4 5">
    <name type="scientific">Gilvirhabdus luticola</name>
    <dbReference type="NCBI Taxonomy" id="3079858"/>
    <lineage>
        <taxon>Bacteria</taxon>
        <taxon>Pseudomonadati</taxon>
        <taxon>Bacteroidota</taxon>
        <taxon>Flavobacteriia</taxon>
        <taxon>Flavobacteriales</taxon>
        <taxon>Flavobacteriaceae</taxon>
        <taxon>Gilvirhabdus</taxon>
    </lineage>
</organism>
<dbReference type="EMBL" id="JAWHTF010000002">
    <property type="protein sequence ID" value="MDU8885763.1"/>
    <property type="molecule type" value="Genomic_DNA"/>
</dbReference>
<evidence type="ECO:0008006" key="6">
    <source>
        <dbReference type="Google" id="ProtNLM"/>
    </source>
</evidence>
<evidence type="ECO:0000313" key="5">
    <source>
        <dbReference type="Proteomes" id="UP001268651"/>
    </source>
</evidence>
<proteinExistence type="predicted"/>
<evidence type="ECO:0000313" key="4">
    <source>
        <dbReference type="EMBL" id="MDU8885763.1"/>
    </source>
</evidence>
<gene>
    <name evidence="4" type="ORF">RXV94_06295</name>
</gene>
<keyword evidence="5" id="KW-1185">Reference proteome</keyword>
<feature type="compositionally biased region" description="Basic and acidic residues" evidence="2">
    <location>
        <begin position="114"/>
        <end position="125"/>
    </location>
</feature>
<protein>
    <recommendedName>
        <fullName evidence="6">Anti-sigma factor</fullName>
    </recommendedName>
</protein>
<keyword evidence="3" id="KW-0812">Transmembrane</keyword>
<evidence type="ECO:0000256" key="3">
    <source>
        <dbReference type="SAM" id="Phobius"/>
    </source>
</evidence>
<sequence length="262" mass="29885">MAADNFDNNIKNKLENRTIKPTEEAWNKLSEQLDIIDRNKSNTKIWWLGIAASIVGVLFFFLRNTENSLENNTPIVVETQQEVKTKNTDDASPSIDKNNVVKELEKSQPVVSTKSEKTPEIKETKSQPIQSSIVPEDKDTNIDQVVADVAQEPKLESEESIQIEPNNMSFEDQKIQEVVAQIKDLQNQDKDITEEEIDQLLLLAENQIKQKRLSDQSTNTVDANSLLQDVEQELDRSFRDKVLETLKSSYESVKLAVIERND</sequence>
<feature type="transmembrane region" description="Helical" evidence="3">
    <location>
        <begin position="45"/>
        <end position="62"/>
    </location>
</feature>
<evidence type="ECO:0000256" key="2">
    <source>
        <dbReference type="SAM" id="MobiDB-lite"/>
    </source>
</evidence>
<feature type="coiled-coil region" evidence="1">
    <location>
        <begin position="168"/>
        <end position="195"/>
    </location>
</feature>
<keyword evidence="3" id="KW-0472">Membrane</keyword>
<comment type="caution">
    <text evidence="4">The sequence shown here is derived from an EMBL/GenBank/DDBJ whole genome shotgun (WGS) entry which is preliminary data.</text>
</comment>
<keyword evidence="3" id="KW-1133">Transmembrane helix</keyword>
<keyword evidence="1" id="KW-0175">Coiled coil</keyword>
<accession>A0ABU3U5T5</accession>
<feature type="region of interest" description="Disordered" evidence="2">
    <location>
        <begin position="105"/>
        <end position="138"/>
    </location>
</feature>
<dbReference type="Proteomes" id="UP001268651">
    <property type="component" value="Unassembled WGS sequence"/>
</dbReference>